<comment type="caution">
    <text evidence="2">The sequence shown here is derived from an EMBL/GenBank/DDBJ whole genome shotgun (WGS) entry which is preliminary data.</text>
</comment>
<dbReference type="EMBL" id="CBTN010000204">
    <property type="protein sequence ID" value="CDH61578.1"/>
    <property type="molecule type" value="Genomic_DNA"/>
</dbReference>
<protein>
    <submittedName>
        <fullName evidence="2">Uncharacterized protein</fullName>
    </submittedName>
</protein>
<accession>A0A068SGV3</accession>
<feature type="region of interest" description="Disordered" evidence="1">
    <location>
        <begin position="22"/>
        <end position="109"/>
    </location>
</feature>
<organism evidence="2 3">
    <name type="scientific">Lichtheimia corymbifera JMRC:FSU:9682</name>
    <dbReference type="NCBI Taxonomy" id="1263082"/>
    <lineage>
        <taxon>Eukaryota</taxon>
        <taxon>Fungi</taxon>
        <taxon>Fungi incertae sedis</taxon>
        <taxon>Mucoromycota</taxon>
        <taxon>Mucoromycotina</taxon>
        <taxon>Mucoromycetes</taxon>
        <taxon>Mucorales</taxon>
        <taxon>Lichtheimiaceae</taxon>
        <taxon>Lichtheimia</taxon>
    </lineage>
</organism>
<evidence type="ECO:0000313" key="2">
    <source>
        <dbReference type="EMBL" id="CDH61578.1"/>
    </source>
</evidence>
<evidence type="ECO:0000313" key="3">
    <source>
        <dbReference type="Proteomes" id="UP000027586"/>
    </source>
</evidence>
<keyword evidence="3" id="KW-1185">Reference proteome</keyword>
<dbReference type="AlphaFoldDB" id="A0A068SGV3"/>
<dbReference type="VEuPathDB" id="FungiDB:LCOR_12353.1"/>
<reference evidence="2" key="1">
    <citation type="submission" date="2013-08" db="EMBL/GenBank/DDBJ databases">
        <title>Gene expansion shapes genome architecture in the human pathogen Lichtheimia corymbifera: an evolutionary genomics analysis in the ancient terrestrial Mucorales (Mucoromycotina).</title>
        <authorList>
            <person name="Schwartze V.U."/>
            <person name="Winter S."/>
            <person name="Shelest E."/>
            <person name="Marcet-Houben M."/>
            <person name="Horn F."/>
            <person name="Wehner S."/>
            <person name="Hoffmann K."/>
            <person name="Riege K."/>
            <person name="Sammeth M."/>
            <person name="Nowrousian M."/>
            <person name="Valiante V."/>
            <person name="Linde J."/>
            <person name="Jacobsen I.D."/>
            <person name="Marz M."/>
            <person name="Brakhage A.A."/>
            <person name="Gabaldon T."/>
            <person name="Bocker S."/>
            <person name="Voigt K."/>
        </authorList>
    </citation>
    <scope>NUCLEOTIDE SEQUENCE [LARGE SCALE GENOMIC DNA]</scope>
    <source>
        <strain evidence="2">FSU 9682</strain>
    </source>
</reference>
<sequence length="251" mass="28263">MSDNGSFEIPFDLGASCLYDENDATNLDDHQQGDRDTPTPTSPITIHDSDSDDSATDDGNPSSSGPPVIRFRGNRLETCKQTEGNDRIEADDADCTRKAHPQSPLQAVDDEDQVMESAGQNEEPQAASKTNITMADRIFRETHASTAREEAMYQTNRMMKLREKRLTHAFFQVIMYGHNPVSPHPLVAEVLDEMYFLNSIGYYERLGGISLSQEINRNRTHLEESRQRQLQYTTDIRNIRGGEELDANHGL</sequence>
<dbReference type="OrthoDB" id="10435786at2759"/>
<evidence type="ECO:0000256" key="1">
    <source>
        <dbReference type="SAM" id="MobiDB-lite"/>
    </source>
</evidence>
<proteinExistence type="predicted"/>
<feature type="compositionally biased region" description="Basic and acidic residues" evidence="1">
    <location>
        <begin position="27"/>
        <end position="37"/>
    </location>
</feature>
<name>A0A068SGV3_9FUNG</name>
<gene>
    <name evidence="2" type="ORF">LCOR_12353.1</name>
</gene>
<feature type="compositionally biased region" description="Basic and acidic residues" evidence="1">
    <location>
        <begin position="74"/>
        <end position="97"/>
    </location>
</feature>
<dbReference type="Proteomes" id="UP000027586">
    <property type="component" value="Unassembled WGS sequence"/>
</dbReference>